<dbReference type="Proteomes" id="UP000076738">
    <property type="component" value="Unassembled WGS sequence"/>
</dbReference>
<dbReference type="EMBL" id="KV417268">
    <property type="protein sequence ID" value="KZP01004.1"/>
    <property type="molecule type" value="Genomic_DNA"/>
</dbReference>
<gene>
    <name evidence="1" type="ORF">CALVIDRAFT_220645</name>
</gene>
<accession>A0A167RKA5</accession>
<sequence>MKHWMVGSFRQFIEAEAEHASASFMTEAAKERAPRSPIGSPLRVPIWSPIVVIRRAPIEKMNPSSESFPLFCDVLCRPKTTCVGDLLFFLMGIVAVVLNLR</sequence>
<proteinExistence type="predicted"/>
<organism evidence="1 2">
    <name type="scientific">Calocera viscosa (strain TUFC12733)</name>
    <dbReference type="NCBI Taxonomy" id="1330018"/>
    <lineage>
        <taxon>Eukaryota</taxon>
        <taxon>Fungi</taxon>
        <taxon>Dikarya</taxon>
        <taxon>Basidiomycota</taxon>
        <taxon>Agaricomycotina</taxon>
        <taxon>Dacrymycetes</taxon>
        <taxon>Dacrymycetales</taxon>
        <taxon>Dacrymycetaceae</taxon>
        <taxon>Calocera</taxon>
    </lineage>
</organism>
<reference evidence="1 2" key="1">
    <citation type="journal article" date="2016" name="Mol. Biol. Evol.">
        <title>Comparative Genomics of Early-Diverging Mushroom-Forming Fungi Provides Insights into the Origins of Lignocellulose Decay Capabilities.</title>
        <authorList>
            <person name="Nagy L.G."/>
            <person name="Riley R."/>
            <person name="Tritt A."/>
            <person name="Adam C."/>
            <person name="Daum C."/>
            <person name="Floudas D."/>
            <person name="Sun H."/>
            <person name="Yadav J.S."/>
            <person name="Pangilinan J."/>
            <person name="Larsson K.H."/>
            <person name="Matsuura K."/>
            <person name="Barry K."/>
            <person name="Labutti K."/>
            <person name="Kuo R."/>
            <person name="Ohm R.A."/>
            <person name="Bhattacharya S.S."/>
            <person name="Shirouzu T."/>
            <person name="Yoshinaga Y."/>
            <person name="Martin F.M."/>
            <person name="Grigoriev I.V."/>
            <person name="Hibbett D.S."/>
        </authorList>
    </citation>
    <scope>NUCLEOTIDE SEQUENCE [LARGE SCALE GENOMIC DNA]</scope>
    <source>
        <strain evidence="1 2">TUFC12733</strain>
    </source>
</reference>
<evidence type="ECO:0000313" key="1">
    <source>
        <dbReference type="EMBL" id="KZP01004.1"/>
    </source>
</evidence>
<name>A0A167RKA5_CALVF</name>
<evidence type="ECO:0000313" key="2">
    <source>
        <dbReference type="Proteomes" id="UP000076738"/>
    </source>
</evidence>
<protein>
    <submittedName>
        <fullName evidence="1">Uncharacterized protein</fullName>
    </submittedName>
</protein>
<dbReference type="AlphaFoldDB" id="A0A167RKA5"/>
<keyword evidence="2" id="KW-1185">Reference proteome</keyword>